<evidence type="ECO:0000256" key="9">
    <source>
        <dbReference type="SAM" id="Coils"/>
    </source>
</evidence>
<evidence type="ECO:0000256" key="3">
    <source>
        <dbReference type="ARBA" id="ARBA00022692"/>
    </source>
</evidence>
<organism evidence="10 11">
    <name type="scientific">Priestia taiwanensis</name>
    <dbReference type="NCBI Taxonomy" id="1347902"/>
    <lineage>
        <taxon>Bacteria</taxon>
        <taxon>Bacillati</taxon>
        <taxon>Bacillota</taxon>
        <taxon>Bacilli</taxon>
        <taxon>Bacillales</taxon>
        <taxon>Bacillaceae</taxon>
        <taxon>Priestia</taxon>
    </lineage>
</organism>
<evidence type="ECO:0000256" key="6">
    <source>
        <dbReference type="ARBA" id="ARBA00023306"/>
    </source>
</evidence>
<dbReference type="RefSeq" id="WP_188387809.1">
    <property type="nucleotide sequence ID" value="NZ_BMFK01000001.1"/>
</dbReference>
<dbReference type="NCBIfam" id="TIGR02209">
    <property type="entry name" value="ftsL_broad"/>
    <property type="match status" value="1"/>
</dbReference>
<feature type="coiled-coil region" evidence="9">
    <location>
        <begin position="65"/>
        <end position="92"/>
    </location>
</feature>
<reference evidence="10" key="1">
    <citation type="journal article" date="2014" name="Int. J. Syst. Evol. Microbiol.">
        <title>Complete genome sequence of Corynebacterium casei LMG S-19264T (=DSM 44701T), isolated from a smear-ripened cheese.</title>
        <authorList>
            <consortium name="US DOE Joint Genome Institute (JGI-PGF)"/>
            <person name="Walter F."/>
            <person name="Albersmeier A."/>
            <person name="Kalinowski J."/>
            <person name="Ruckert C."/>
        </authorList>
    </citation>
    <scope>NUCLEOTIDE SEQUENCE</scope>
    <source>
        <strain evidence="10">CGMCC 1.12698</strain>
    </source>
</reference>
<evidence type="ECO:0000313" key="11">
    <source>
        <dbReference type="Proteomes" id="UP000605259"/>
    </source>
</evidence>
<keyword evidence="2 7" id="KW-0132">Cell division</keyword>
<dbReference type="GO" id="GO:0005886">
    <property type="term" value="C:plasma membrane"/>
    <property type="evidence" value="ECO:0007669"/>
    <property type="project" value="UniProtKB-SubCell"/>
</dbReference>
<accession>A0A917AS59</accession>
<keyword evidence="4 7" id="KW-1133">Transmembrane helix</keyword>
<dbReference type="AlphaFoldDB" id="A0A917AS59"/>
<dbReference type="GO" id="GO:0032153">
    <property type="term" value="C:cell division site"/>
    <property type="evidence" value="ECO:0007669"/>
    <property type="project" value="UniProtKB-UniRule"/>
</dbReference>
<keyword evidence="1 7" id="KW-1003">Cell membrane</keyword>
<name>A0A917AS59_9BACI</name>
<feature type="transmembrane region" description="Helical" evidence="7">
    <location>
        <begin position="35"/>
        <end position="53"/>
    </location>
</feature>
<dbReference type="GO" id="GO:0043093">
    <property type="term" value="P:FtsZ-dependent cytokinesis"/>
    <property type="evidence" value="ECO:0007669"/>
    <property type="project" value="UniProtKB-UniRule"/>
</dbReference>
<keyword evidence="3 7" id="KW-0812">Transmembrane</keyword>
<sequence>MGNVARKIQENQQKQHQVTTQTVTRAIRITLGEKFLFGLLIVGSVVASTFFISNKYELYKVNGELTNIEAEVKNQEKVNKELKMEVEALTRSEDVIKKAKEKGLKLDPNNIKNLE</sequence>
<keyword evidence="9" id="KW-0175">Coiled coil</keyword>
<dbReference type="EMBL" id="BMFK01000001">
    <property type="protein sequence ID" value="GGE66327.1"/>
    <property type="molecule type" value="Genomic_DNA"/>
</dbReference>
<dbReference type="InterPro" id="IPR011922">
    <property type="entry name" value="Cell_div_FtsL"/>
</dbReference>
<comment type="caution">
    <text evidence="10">The sequence shown here is derived from an EMBL/GenBank/DDBJ whole genome shotgun (WGS) entry which is preliminary data.</text>
</comment>
<protein>
    <recommendedName>
        <fullName evidence="7 8">Cell division protein FtsL</fullName>
    </recommendedName>
</protein>
<comment type="function">
    <text evidence="7">Essential cell division protein.</text>
</comment>
<dbReference type="Proteomes" id="UP000605259">
    <property type="component" value="Unassembled WGS sequence"/>
</dbReference>
<proteinExistence type="inferred from homology"/>
<comment type="similarity">
    <text evidence="7">Belongs to the FtsL family.</text>
</comment>
<gene>
    <name evidence="7 10" type="primary">ftsL</name>
    <name evidence="10" type="ORF">GCM10007140_15650</name>
</gene>
<evidence type="ECO:0000256" key="4">
    <source>
        <dbReference type="ARBA" id="ARBA00022989"/>
    </source>
</evidence>
<comment type="subcellular location">
    <subcellularLocation>
        <location evidence="7">Cell membrane</location>
        <topology evidence="7">Single-pass type II membrane protein</topology>
    </subcellularLocation>
    <text evidence="7">Localizes to the division septum where it forms a ring structure.</text>
</comment>
<evidence type="ECO:0000256" key="5">
    <source>
        <dbReference type="ARBA" id="ARBA00023136"/>
    </source>
</evidence>
<evidence type="ECO:0000256" key="1">
    <source>
        <dbReference type="ARBA" id="ARBA00022475"/>
    </source>
</evidence>
<evidence type="ECO:0000256" key="8">
    <source>
        <dbReference type="NCBIfam" id="TIGR02209"/>
    </source>
</evidence>
<evidence type="ECO:0000256" key="2">
    <source>
        <dbReference type="ARBA" id="ARBA00022618"/>
    </source>
</evidence>
<dbReference type="HAMAP" id="MF_00910">
    <property type="entry name" value="FtsL"/>
    <property type="match status" value="1"/>
</dbReference>
<evidence type="ECO:0000256" key="7">
    <source>
        <dbReference type="HAMAP-Rule" id="MF_00910"/>
    </source>
</evidence>
<evidence type="ECO:0000313" key="10">
    <source>
        <dbReference type="EMBL" id="GGE66327.1"/>
    </source>
</evidence>
<keyword evidence="11" id="KW-1185">Reference proteome</keyword>
<keyword evidence="6 7" id="KW-0131">Cell cycle</keyword>
<keyword evidence="5 7" id="KW-0472">Membrane</keyword>
<reference evidence="10" key="2">
    <citation type="submission" date="2020-09" db="EMBL/GenBank/DDBJ databases">
        <authorList>
            <person name="Sun Q."/>
            <person name="Zhou Y."/>
        </authorList>
    </citation>
    <scope>NUCLEOTIDE SEQUENCE</scope>
    <source>
        <strain evidence="10">CGMCC 1.12698</strain>
    </source>
</reference>